<dbReference type="Proteomes" id="UP000249057">
    <property type="component" value="Unassembled WGS sequence"/>
</dbReference>
<accession>A0ACD1GNN7</accession>
<organism evidence="1 2">
    <name type="scientific">Aspergillus brunneoviolaceus CBS 621.78</name>
    <dbReference type="NCBI Taxonomy" id="1450534"/>
    <lineage>
        <taxon>Eukaryota</taxon>
        <taxon>Fungi</taxon>
        <taxon>Dikarya</taxon>
        <taxon>Ascomycota</taxon>
        <taxon>Pezizomycotina</taxon>
        <taxon>Eurotiomycetes</taxon>
        <taxon>Eurotiomycetidae</taxon>
        <taxon>Eurotiales</taxon>
        <taxon>Aspergillaceae</taxon>
        <taxon>Aspergillus</taxon>
        <taxon>Aspergillus subgen. Circumdati</taxon>
    </lineage>
</organism>
<evidence type="ECO:0000313" key="1">
    <source>
        <dbReference type="EMBL" id="RAH50970.1"/>
    </source>
</evidence>
<name>A0ACD1GNN7_9EURO</name>
<protein>
    <submittedName>
        <fullName evidence="1">Uncharacterized protein</fullName>
    </submittedName>
</protein>
<sequence>MSSHEPKGRQLHELPPEIFQQVLTDLDPATIKALCLTTRALAEKCLGPRDHLIQPVLVVSPQNLRALGNQSTAFFSFFCLQTRSLNVSNIVCGAENILASEFGLRWWI</sequence>
<keyword evidence="2" id="KW-1185">Reference proteome</keyword>
<evidence type="ECO:0000313" key="2">
    <source>
        <dbReference type="Proteomes" id="UP000249057"/>
    </source>
</evidence>
<gene>
    <name evidence="1" type="ORF">BO95DRAFT_510496</name>
</gene>
<reference evidence="1" key="1">
    <citation type="submission" date="2018-02" db="EMBL/GenBank/DDBJ databases">
        <title>The genomes of Aspergillus section Nigri reveals drivers in fungal speciation.</title>
        <authorList>
            <consortium name="DOE Joint Genome Institute"/>
            <person name="Vesth T.C."/>
            <person name="Nybo J."/>
            <person name="Theobald S."/>
            <person name="Brandl J."/>
            <person name="Frisvad J.C."/>
            <person name="Nielsen K.F."/>
            <person name="Lyhne E.K."/>
            <person name="Kogle M.E."/>
            <person name="Kuo A."/>
            <person name="Riley R."/>
            <person name="Clum A."/>
            <person name="Nolan M."/>
            <person name="Lipzen A."/>
            <person name="Salamov A."/>
            <person name="Henrissat B."/>
            <person name="Wiebenga A."/>
            <person name="De vries R.P."/>
            <person name="Grigoriev I.V."/>
            <person name="Mortensen U.H."/>
            <person name="Andersen M.R."/>
            <person name="Baker S.E."/>
        </authorList>
    </citation>
    <scope>NUCLEOTIDE SEQUENCE</scope>
    <source>
        <strain evidence="1">CBS 621.78</strain>
    </source>
</reference>
<proteinExistence type="predicted"/>
<dbReference type="EMBL" id="KZ825312">
    <property type="protein sequence ID" value="RAH50970.1"/>
    <property type="molecule type" value="Genomic_DNA"/>
</dbReference>